<evidence type="ECO:0000259" key="2">
    <source>
        <dbReference type="Pfam" id="PF04536"/>
    </source>
</evidence>
<feature type="transmembrane region" description="Helical" evidence="1">
    <location>
        <begin position="45"/>
        <end position="65"/>
    </location>
</feature>
<evidence type="ECO:0000313" key="4">
    <source>
        <dbReference type="Proteomes" id="UP000252345"/>
    </source>
</evidence>
<dbReference type="AlphaFoldDB" id="A0A366KFB9"/>
<dbReference type="Pfam" id="PF04536">
    <property type="entry name" value="TPM_phosphatase"/>
    <property type="match status" value="1"/>
</dbReference>
<evidence type="ECO:0000256" key="1">
    <source>
        <dbReference type="SAM" id="Phobius"/>
    </source>
</evidence>
<keyword evidence="1" id="KW-0472">Membrane</keyword>
<dbReference type="Proteomes" id="UP000252345">
    <property type="component" value="Unassembled WGS sequence"/>
</dbReference>
<accession>A0A366KFB9</accession>
<gene>
    <name evidence="3" type="ORF">CRD59_00305</name>
</gene>
<feature type="domain" description="TPM" evidence="2">
    <location>
        <begin position="80"/>
        <end position="165"/>
    </location>
</feature>
<keyword evidence="4" id="KW-1185">Reference proteome</keyword>
<feature type="transmembrane region" description="Helical" evidence="1">
    <location>
        <begin position="211"/>
        <end position="234"/>
    </location>
</feature>
<keyword evidence="1" id="KW-0812">Transmembrane</keyword>
<organism evidence="3 4">
    <name type="scientific">Bifidobacterium xylocopae</name>
    <dbReference type="NCBI Taxonomy" id="2493119"/>
    <lineage>
        <taxon>Bacteria</taxon>
        <taxon>Bacillati</taxon>
        <taxon>Actinomycetota</taxon>
        <taxon>Actinomycetes</taxon>
        <taxon>Bifidobacteriales</taxon>
        <taxon>Bifidobacteriaceae</taxon>
        <taxon>Bifidobacterium</taxon>
    </lineage>
</organism>
<reference evidence="3 4" key="1">
    <citation type="submission" date="2017-10" db="EMBL/GenBank/DDBJ databases">
        <title>Bifidobacterium xylocopum sp. nov. and Bifidobacterium aemilianum sp. nov., from the carpenter bee (Xylocopa violacea) digestive tract.</title>
        <authorList>
            <person name="Alberoni D."/>
            <person name="Baffoni L."/>
            <person name="Di Gioia D."/>
            <person name="Gaggia F."/>
            <person name="Biavati B."/>
        </authorList>
    </citation>
    <scope>NUCLEOTIDE SEQUENCE [LARGE SCALE GENOMIC DNA]</scope>
    <source>
        <strain evidence="3 4">XV2</strain>
    </source>
</reference>
<proteinExistence type="predicted"/>
<dbReference type="RefSeq" id="WP_113852614.1">
    <property type="nucleotide sequence ID" value="NZ_PDCH01000001.1"/>
</dbReference>
<dbReference type="InterPro" id="IPR007621">
    <property type="entry name" value="TPM_dom"/>
</dbReference>
<protein>
    <recommendedName>
        <fullName evidence="2">TPM domain-containing protein</fullName>
    </recommendedName>
</protein>
<sequence>MTHERSEDVLLNHVVECGPARVDVDKRNRYGSVLGRSSRSLTWPFVLVVVLSLVLLAGPPAAIAAGDGQGPVGSLTDQITDTQNLLGANVGAVTDAINETQRKTGVHVRLLYLPSFYQGKNPDKWASQVLESTQPPANTVLLAVASKQGNLVVAVSSNSEGWLKEQSTVDDLSQAALKPIADSDSPDWVGSAEALMRQVEQSKRDHERRTILLWVALAGAVVVVVAAVVVAYLLKRRKGRKRVGRHSSRSGNVQSGTAS</sequence>
<dbReference type="EMBL" id="PDCH01000001">
    <property type="protein sequence ID" value="RBP99952.1"/>
    <property type="molecule type" value="Genomic_DNA"/>
</dbReference>
<dbReference type="OrthoDB" id="3240422at2"/>
<name>A0A366KFB9_9BIFI</name>
<keyword evidence="1" id="KW-1133">Transmembrane helix</keyword>
<dbReference type="Gene3D" id="3.10.310.50">
    <property type="match status" value="1"/>
</dbReference>
<evidence type="ECO:0000313" key="3">
    <source>
        <dbReference type="EMBL" id="RBP99952.1"/>
    </source>
</evidence>
<comment type="caution">
    <text evidence="3">The sequence shown here is derived from an EMBL/GenBank/DDBJ whole genome shotgun (WGS) entry which is preliminary data.</text>
</comment>